<feature type="compositionally biased region" description="Basic residues" evidence="1">
    <location>
        <begin position="104"/>
        <end position="123"/>
    </location>
</feature>
<name>A0AAE0U3M4_9PEZI</name>
<feature type="signal peptide" evidence="2">
    <location>
        <begin position="1"/>
        <end position="19"/>
    </location>
</feature>
<evidence type="ECO:0000313" key="4">
    <source>
        <dbReference type="Proteomes" id="UP001285441"/>
    </source>
</evidence>
<evidence type="ECO:0000256" key="1">
    <source>
        <dbReference type="SAM" id="MobiDB-lite"/>
    </source>
</evidence>
<protein>
    <submittedName>
        <fullName evidence="3">Uncharacterized protein</fullName>
    </submittedName>
</protein>
<dbReference type="AlphaFoldDB" id="A0AAE0U3M4"/>
<accession>A0AAE0U3M4</accession>
<feature type="chain" id="PRO_5042143342" evidence="2">
    <location>
        <begin position="20"/>
        <end position="261"/>
    </location>
</feature>
<keyword evidence="2" id="KW-0732">Signal</keyword>
<proteinExistence type="predicted"/>
<comment type="caution">
    <text evidence="3">The sequence shown here is derived from an EMBL/GenBank/DDBJ whole genome shotgun (WGS) entry which is preliminary data.</text>
</comment>
<dbReference type="Proteomes" id="UP001285441">
    <property type="component" value="Unassembled WGS sequence"/>
</dbReference>
<reference evidence="3" key="1">
    <citation type="journal article" date="2023" name="Mol. Phylogenet. Evol.">
        <title>Genome-scale phylogeny and comparative genomics of the fungal order Sordariales.</title>
        <authorList>
            <person name="Hensen N."/>
            <person name="Bonometti L."/>
            <person name="Westerberg I."/>
            <person name="Brannstrom I.O."/>
            <person name="Guillou S."/>
            <person name="Cros-Aarteil S."/>
            <person name="Calhoun S."/>
            <person name="Haridas S."/>
            <person name="Kuo A."/>
            <person name="Mondo S."/>
            <person name="Pangilinan J."/>
            <person name="Riley R."/>
            <person name="LaButti K."/>
            <person name="Andreopoulos B."/>
            <person name="Lipzen A."/>
            <person name="Chen C."/>
            <person name="Yan M."/>
            <person name="Daum C."/>
            <person name="Ng V."/>
            <person name="Clum A."/>
            <person name="Steindorff A."/>
            <person name="Ohm R.A."/>
            <person name="Martin F."/>
            <person name="Silar P."/>
            <person name="Natvig D.O."/>
            <person name="Lalanne C."/>
            <person name="Gautier V."/>
            <person name="Ament-Velasquez S.L."/>
            <person name="Kruys A."/>
            <person name="Hutchinson M.I."/>
            <person name="Powell A.J."/>
            <person name="Barry K."/>
            <person name="Miller A.N."/>
            <person name="Grigoriev I.V."/>
            <person name="Debuchy R."/>
            <person name="Gladieux P."/>
            <person name="Hiltunen Thoren M."/>
            <person name="Johannesson H."/>
        </authorList>
    </citation>
    <scope>NUCLEOTIDE SEQUENCE</scope>
    <source>
        <strain evidence="3">CBS 232.78</strain>
    </source>
</reference>
<gene>
    <name evidence="3" type="ORF">B0H63DRAFT_518653</name>
</gene>
<feature type="compositionally biased region" description="Pro residues" evidence="1">
    <location>
        <begin position="69"/>
        <end position="85"/>
    </location>
</feature>
<feature type="region of interest" description="Disordered" evidence="1">
    <location>
        <begin position="55"/>
        <end position="132"/>
    </location>
</feature>
<organism evidence="3 4">
    <name type="scientific">Podospora didyma</name>
    <dbReference type="NCBI Taxonomy" id="330526"/>
    <lineage>
        <taxon>Eukaryota</taxon>
        <taxon>Fungi</taxon>
        <taxon>Dikarya</taxon>
        <taxon>Ascomycota</taxon>
        <taxon>Pezizomycotina</taxon>
        <taxon>Sordariomycetes</taxon>
        <taxon>Sordariomycetidae</taxon>
        <taxon>Sordariales</taxon>
        <taxon>Podosporaceae</taxon>
        <taxon>Podospora</taxon>
    </lineage>
</organism>
<evidence type="ECO:0000313" key="3">
    <source>
        <dbReference type="EMBL" id="KAK3389425.1"/>
    </source>
</evidence>
<reference evidence="3" key="2">
    <citation type="submission" date="2023-06" db="EMBL/GenBank/DDBJ databases">
        <authorList>
            <consortium name="Lawrence Berkeley National Laboratory"/>
            <person name="Haridas S."/>
            <person name="Hensen N."/>
            <person name="Bonometti L."/>
            <person name="Westerberg I."/>
            <person name="Brannstrom I.O."/>
            <person name="Guillou S."/>
            <person name="Cros-Aarteil S."/>
            <person name="Calhoun S."/>
            <person name="Kuo A."/>
            <person name="Mondo S."/>
            <person name="Pangilinan J."/>
            <person name="Riley R."/>
            <person name="LaButti K."/>
            <person name="Andreopoulos B."/>
            <person name="Lipzen A."/>
            <person name="Chen C."/>
            <person name="Yanf M."/>
            <person name="Daum C."/>
            <person name="Ng V."/>
            <person name="Clum A."/>
            <person name="Steindorff A."/>
            <person name="Ohm R."/>
            <person name="Martin F."/>
            <person name="Silar P."/>
            <person name="Natvig D."/>
            <person name="Lalanne C."/>
            <person name="Gautier V."/>
            <person name="Ament-velasquez S.L."/>
            <person name="Kruys A."/>
            <person name="Hutchinson M.I."/>
            <person name="Powell A.J."/>
            <person name="Barry K."/>
            <person name="Miller A.N."/>
            <person name="Grigoriev I.V."/>
            <person name="Debuchy R."/>
            <person name="Gladieux P."/>
            <person name="Thoren M.H."/>
            <person name="Johannesson H."/>
        </authorList>
    </citation>
    <scope>NUCLEOTIDE SEQUENCE</scope>
    <source>
        <strain evidence="3">CBS 232.78</strain>
    </source>
</reference>
<evidence type="ECO:0000256" key="2">
    <source>
        <dbReference type="SAM" id="SignalP"/>
    </source>
</evidence>
<sequence>MRFSSLLAAVASVAGLASALQDLDSRAPVDSVEIAERDVADMFADMYARAIAPGTMMTRHRRRGKAPVKAPPPAKGKAQAPPPPAKGKAKVPTKPALPASGPACKRRKDTGKSKGNKGKGKKRSGLEDISSHLMPRADVVEVEMRKSEWIGDGDDAEVDGVNGCTAIHFFSPNRCVVAAHVSPENDDKEQVKTACEMAMHAGATSVKINAPDDTMAKLYKSSIESAIPDIDVQISVYPFGDGKCFTFTALAGTTSVKMSQI</sequence>
<keyword evidence="4" id="KW-1185">Reference proteome</keyword>
<dbReference type="EMBL" id="JAULSW010000002">
    <property type="protein sequence ID" value="KAK3389425.1"/>
    <property type="molecule type" value="Genomic_DNA"/>
</dbReference>